<dbReference type="GO" id="GO:0006508">
    <property type="term" value="P:proteolysis"/>
    <property type="evidence" value="ECO:0007669"/>
    <property type="project" value="UniProtKB-KW"/>
</dbReference>
<dbReference type="Gene3D" id="3.40.50.12660">
    <property type="match status" value="1"/>
</dbReference>
<evidence type="ECO:0000313" key="1">
    <source>
        <dbReference type="EMBL" id="EUC56732.1"/>
    </source>
</evidence>
<keyword evidence="1" id="KW-0378">Hydrolase</keyword>
<keyword evidence="1" id="KW-0645">Protease</keyword>
<sequence>MLNEPVDVLDPPAPMDLLEELDAAIQMGDNLPNSLASLEARVQRRALVVAIQYDCDSRNIGQSLYLPNSMVDALRVYHMLLSCGYQAQNIRILAPYFGLDCDPTKPNIVNSLEWLVSNVETGDNRYFHSGTVKRTKSHLRRVK</sequence>
<organism evidence="1 2">
    <name type="scientific">Rhizoctonia solani AG-3 Rhs1AP</name>
    <dbReference type="NCBI Taxonomy" id="1086054"/>
    <lineage>
        <taxon>Eukaryota</taxon>
        <taxon>Fungi</taxon>
        <taxon>Dikarya</taxon>
        <taxon>Basidiomycota</taxon>
        <taxon>Agaricomycotina</taxon>
        <taxon>Agaricomycetes</taxon>
        <taxon>Cantharellales</taxon>
        <taxon>Ceratobasidiaceae</taxon>
        <taxon>Rhizoctonia</taxon>
    </lineage>
</organism>
<name>X8J471_9AGAM</name>
<feature type="non-terminal residue" evidence="1">
    <location>
        <position position="143"/>
    </location>
</feature>
<dbReference type="AlphaFoldDB" id="X8J471"/>
<proteinExistence type="predicted"/>
<comment type="caution">
    <text evidence="1">The sequence shown here is derived from an EMBL/GenBank/DDBJ whole genome shotgun (WGS) entry which is preliminary data.</text>
</comment>
<dbReference type="OrthoDB" id="3223806at2759"/>
<protein>
    <submittedName>
        <fullName evidence="1">ICE-like protease (Caspase) p20 domain protein</fullName>
    </submittedName>
</protein>
<reference evidence="2" key="1">
    <citation type="journal article" date="2014" name="Genome Announc.">
        <title>Draft genome sequence of the plant-pathogenic soil fungus Rhizoctonia solani anastomosis group 3 strain Rhs1AP.</title>
        <authorList>
            <person name="Cubeta M.A."/>
            <person name="Thomas E."/>
            <person name="Dean R.A."/>
            <person name="Jabaji S."/>
            <person name="Neate S.M."/>
            <person name="Tavantzis S."/>
            <person name="Toda T."/>
            <person name="Vilgalys R."/>
            <person name="Bharathan N."/>
            <person name="Fedorova-Abrams N."/>
            <person name="Pakala S.B."/>
            <person name="Pakala S.M."/>
            <person name="Zafar N."/>
            <person name="Joardar V."/>
            <person name="Losada L."/>
            <person name="Nierman W.C."/>
        </authorList>
    </citation>
    <scope>NUCLEOTIDE SEQUENCE [LARGE SCALE GENOMIC DNA]</scope>
    <source>
        <strain evidence="2">AG-3</strain>
    </source>
</reference>
<dbReference type="EMBL" id="JATN01000322">
    <property type="protein sequence ID" value="EUC56732.1"/>
    <property type="molecule type" value="Genomic_DNA"/>
</dbReference>
<dbReference type="GO" id="GO:0008233">
    <property type="term" value="F:peptidase activity"/>
    <property type="evidence" value="ECO:0007669"/>
    <property type="project" value="UniProtKB-KW"/>
</dbReference>
<gene>
    <name evidence="1" type="ORF">RSOL_191810</name>
</gene>
<dbReference type="Proteomes" id="UP000030108">
    <property type="component" value="Unassembled WGS sequence"/>
</dbReference>
<evidence type="ECO:0000313" key="2">
    <source>
        <dbReference type="Proteomes" id="UP000030108"/>
    </source>
</evidence>
<accession>X8J471</accession>